<evidence type="ECO:0000313" key="2">
    <source>
        <dbReference type="EMBL" id="VDM31590.1"/>
    </source>
</evidence>
<dbReference type="EMBL" id="UYWY01008571">
    <property type="protein sequence ID" value="VDM31590.1"/>
    <property type="molecule type" value="Genomic_DNA"/>
</dbReference>
<gene>
    <name evidence="2" type="ORF">TCNE_LOCUS4676</name>
</gene>
<accession>A0A183U856</accession>
<dbReference type="Proteomes" id="UP000050794">
    <property type="component" value="Unassembled WGS sequence"/>
</dbReference>
<protein>
    <submittedName>
        <fullName evidence="4">Ovule protein</fullName>
    </submittedName>
</protein>
<reference evidence="4" key="1">
    <citation type="submission" date="2016-06" db="UniProtKB">
        <authorList>
            <consortium name="WormBaseParasite"/>
        </authorList>
    </citation>
    <scope>IDENTIFICATION</scope>
</reference>
<proteinExistence type="predicted"/>
<feature type="region of interest" description="Disordered" evidence="1">
    <location>
        <begin position="33"/>
        <end position="62"/>
    </location>
</feature>
<sequence>MPQLESPIMESVSEAQKLVRYCDKCLGEVRVSPIASSDNMPSASIPPPRPSSPLKLNVNFDK</sequence>
<evidence type="ECO:0000256" key="1">
    <source>
        <dbReference type="SAM" id="MobiDB-lite"/>
    </source>
</evidence>
<reference evidence="2 3" key="2">
    <citation type="submission" date="2018-11" db="EMBL/GenBank/DDBJ databases">
        <authorList>
            <consortium name="Pathogen Informatics"/>
        </authorList>
    </citation>
    <scope>NUCLEOTIDE SEQUENCE [LARGE SCALE GENOMIC DNA]</scope>
</reference>
<dbReference type="AlphaFoldDB" id="A0A183U856"/>
<evidence type="ECO:0000313" key="4">
    <source>
        <dbReference type="WBParaSite" id="TCNE_0000467601-mRNA-1"/>
    </source>
</evidence>
<name>A0A183U856_TOXCA</name>
<organism evidence="3 4">
    <name type="scientific">Toxocara canis</name>
    <name type="common">Canine roundworm</name>
    <dbReference type="NCBI Taxonomy" id="6265"/>
    <lineage>
        <taxon>Eukaryota</taxon>
        <taxon>Metazoa</taxon>
        <taxon>Ecdysozoa</taxon>
        <taxon>Nematoda</taxon>
        <taxon>Chromadorea</taxon>
        <taxon>Rhabditida</taxon>
        <taxon>Spirurina</taxon>
        <taxon>Ascaridomorpha</taxon>
        <taxon>Ascaridoidea</taxon>
        <taxon>Toxocaridae</taxon>
        <taxon>Toxocara</taxon>
    </lineage>
</organism>
<dbReference type="WBParaSite" id="TCNE_0000467601-mRNA-1">
    <property type="protein sequence ID" value="TCNE_0000467601-mRNA-1"/>
    <property type="gene ID" value="TCNE_0000467601"/>
</dbReference>
<evidence type="ECO:0000313" key="3">
    <source>
        <dbReference type="Proteomes" id="UP000050794"/>
    </source>
</evidence>
<keyword evidence="3" id="KW-1185">Reference proteome</keyword>